<evidence type="ECO:0000259" key="7">
    <source>
        <dbReference type="PROSITE" id="PS50902"/>
    </source>
</evidence>
<dbReference type="InterPro" id="IPR029039">
    <property type="entry name" value="Flavoprotein-like_sf"/>
</dbReference>
<dbReference type="InterPro" id="IPR001226">
    <property type="entry name" value="Flavodoxin_CS"/>
</dbReference>
<dbReference type="AlphaFoldDB" id="A0AAE0FZ16"/>
<dbReference type="PROSITE" id="PS50902">
    <property type="entry name" value="FLAVODOXIN_LIKE"/>
    <property type="match status" value="1"/>
</dbReference>
<organism evidence="8 9">
    <name type="scientific">Cymbomonas tetramitiformis</name>
    <dbReference type="NCBI Taxonomy" id="36881"/>
    <lineage>
        <taxon>Eukaryota</taxon>
        <taxon>Viridiplantae</taxon>
        <taxon>Chlorophyta</taxon>
        <taxon>Pyramimonadophyceae</taxon>
        <taxon>Pyramimonadales</taxon>
        <taxon>Pyramimonadaceae</taxon>
        <taxon>Cymbomonas</taxon>
    </lineage>
</organism>
<evidence type="ECO:0000256" key="6">
    <source>
        <dbReference type="ARBA" id="ARBA00022982"/>
    </source>
</evidence>
<dbReference type="GO" id="GO:0010181">
    <property type="term" value="F:FMN binding"/>
    <property type="evidence" value="ECO:0007669"/>
    <property type="project" value="InterPro"/>
</dbReference>
<evidence type="ECO:0000313" key="8">
    <source>
        <dbReference type="EMBL" id="KAK3268245.1"/>
    </source>
</evidence>
<evidence type="ECO:0000256" key="4">
    <source>
        <dbReference type="ARBA" id="ARBA00022630"/>
    </source>
</evidence>
<accession>A0AAE0FZ16</accession>
<gene>
    <name evidence="8" type="ORF">CYMTET_23241</name>
</gene>
<evidence type="ECO:0000256" key="2">
    <source>
        <dbReference type="ARBA" id="ARBA00005267"/>
    </source>
</evidence>
<dbReference type="GO" id="GO:0009055">
    <property type="term" value="F:electron transfer activity"/>
    <property type="evidence" value="ECO:0007669"/>
    <property type="project" value="InterPro"/>
</dbReference>
<evidence type="ECO:0000313" key="9">
    <source>
        <dbReference type="Proteomes" id="UP001190700"/>
    </source>
</evidence>
<dbReference type="Pfam" id="PF00258">
    <property type="entry name" value="Flavodoxin_1"/>
    <property type="match status" value="1"/>
</dbReference>
<dbReference type="InterPro" id="IPR050619">
    <property type="entry name" value="Flavodoxin"/>
</dbReference>
<evidence type="ECO:0000256" key="1">
    <source>
        <dbReference type="ARBA" id="ARBA00001917"/>
    </source>
</evidence>
<protein>
    <recommendedName>
        <fullName evidence="7">Flavodoxin-like domain-containing protein</fullName>
    </recommendedName>
</protein>
<comment type="similarity">
    <text evidence="2">Belongs to the flavodoxin family.</text>
</comment>
<evidence type="ECO:0000256" key="5">
    <source>
        <dbReference type="ARBA" id="ARBA00022643"/>
    </source>
</evidence>
<name>A0AAE0FZ16_9CHLO</name>
<comment type="cofactor">
    <cofactor evidence="1">
        <name>FMN</name>
        <dbReference type="ChEBI" id="CHEBI:58210"/>
    </cofactor>
</comment>
<reference evidence="8 9" key="1">
    <citation type="journal article" date="2015" name="Genome Biol. Evol.">
        <title>Comparative Genomics of a Bacterivorous Green Alga Reveals Evolutionary Causalities and Consequences of Phago-Mixotrophic Mode of Nutrition.</title>
        <authorList>
            <person name="Burns J.A."/>
            <person name="Paasch A."/>
            <person name="Narechania A."/>
            <person name="Kim E."/>
        </authorList>
    </citation>
    <scope>NUCLEOTIDE SEQUENCE [LARGE SCALE GENOMIC DNA]</scope>
    <source>
        <strain evidence="8 9">PLY_AMNH</strain>
    </source>
</reference>
<dbReference type="Gene3D" id="3.40.50.360">
    <property type="match status" value="1"/>
</dbReference>
<comment type="caution">
    <text evidence="8">The sequence shown here is derived from an EMBL/GenBank/DDBJ whole genome shotgun (WGS) entry which is preliminary data.</text>
</comment>
<feature type="domain" description="Flavodoxin-like" evidence="7">
    <location>
        <begin position="61"/>
        <end position="229"/>
    </location>
</feature>
<dbReference type="SUPFAM" id="SSF52218">
    <property type="entry name" value="Flavoproteins"/>
    <property type="match status" value="1"/>
</dbReference>
<dbReference type="PANTHER" id="PTHR42809:SF1">
    <property type="entry name" value="FLAVODOXIN 1"/>
    <property type="match status" value="1"/>
</dbReference>
<dbReference type="EMBL" id="LGRX02011944">
    <property type="protein sequence ID" value="KAK3268245.1"/>
    <property type="molecule type" value="Genomic_DNA"/>
</dbReference>
<dbReference type="PANTHER" id="PTHR42809">
    <property type="entry name" value="FLAVODOXIN 2"/>
    <property type="match status" value="1"/>
</dbReference>
<keyword evidence="4" id="KW-0285">Flavoprotein</keyword>
<keyword evidence="3" id="KW-0813">Transport</keyword>
<keyword evidence="9" id="KW-1185">Reference proteome</keyword>
<evidence type="ECO:0000256" key="3">
    <source>
        <dbReference type="ARBA" id="ARBA00022448"/>
    </source>
</evidence>
<sequence>MTISATFQTFQLCNAAVNSVVSQQKICGRGISSPSCKRSLKIRSSRVAGNPRTTCAPKASIGIYYTTGTCNTEKAAKNIKENFGLFAEEATQIRAALPTDLAAHDGIVLGVPSYLWDEYSPVSGLDFDSIMPPISNTEDDLKDVKVAIFALGDQVGYPDNFADAAGTLWEKLEARGATLVGKTPLDGYTFKRSLAVLPTEDMFCGLVLDNVNQADLTEERIDAWVKQLKDEFGLAEFRFA</sequence>
<dbReference type="Proteomes" id="UP001190700">
    <property type="component" value="Unassembled WGS sequence"/>
</dbReference>
<proteinExistence type="inferred from homology"/>
<dbReference type="PROSITE" id="PS00201">
    <property type="entry name" value="FLAVODOXIN"/>
    <property type="match status" value="1"/>
</dbReference>
<dbReference type="InterPro" id="IPR008254">
    <property type="entry name" value="Flavodoxin/NO_synth"/>
</dbReference>
<keyword evidence="5" id="KW-0288">FMN</keyword>
<keyword evidence="6" id="KW-0249">Electron transport</keyword>